<accession>A0A1C4Y6P2</accession>
<dbReference type="GO" id="GO:0005524">
    <property type="term" value="F:ATP binding"/>
    <property type="evidence" value="ECO:0007669"/>
    <property type="project" value="UniProtKB-UniRule"/>
</dbReference>
<dbReference type="PANTHER" id="PTHR11070:SF45">
    <property type="entry name" value="DNA 3'-5' HELICASE"/>
    <property type="match status" value="1"/>
</dbReference>
<dbReference type="RefSeq" id="WP_089007519.1">
    <property type="nucleotide sequence ID" value="NZ_LT607411.1"/>
</dbReference>
<dbReference type="GO" id="GO:0003677">
    <property type="term" value="F:DNA binding"/>
    <property type="evidence" value="ECO:0007669"/>
    <property type="project" value="InterPro"/>
</dbReference>
<dbReference type="GO" id="GO:0000725">
    <property type="term" value="P:recombinational repair"/>
    <property type="evidence" value="ECO:0007669"/>
    <property type="project" value="TreeGrafter"/>
</dbReference>
<dbReference type="EMBL" id="LT607411">
    <property type="protein sequence ID" value="SCF16296.1"/>
    <property type="molecule type" value="Genomic_DNA"/>
</dbReference>
<evidence type="ECO:0000256" key="4">
    <source>
        <dbReference type="ARBA" id="ARBA00022840"/>
    </source>
</evidence>
<dbReference type="PROSITE" id="PS51198">
    <property type="entry name" value="UVRD_HELICASE_ATP_BIND"/>
    <property type="match status" value="1"/>
</dbReference>
<keyword evidence="1 5" id="KW-0547">Nucleotide-binding</keyword>
<keyword evidence="3 5" id="KW-0347">Helicase</keyword>
<dbReference type="Pfam" id="PF13538">
    <property type="entry name" value="UvrD_C_2"/>
    <property type="match status" value="1"/>
</dbReference>
<name>A0A1C4Y6P2_MICVI</name>
<dbReference type="GO" id="GO:0005829">
    <property type="term" value="C:cytosol"/>
    <property type="evidence" value="ECO:0007669"/>
    <property type="project" value="TreeGrafter"/>
</dbReference>
<dbReference type="Pfam" id="PF00580">
    <property type="entry name" value="UvrD-helicase"/>
    <property type="match status" value="1"/>
</dbReference>
<dbReference type="SUPFAM" id="SSF52540">
    <property type="entry name" value="P-loop containing nucleoside triphosphate hydrolases"/>
    <property type="match status" value="1"/>
</dbReference>
<dbReference type="InterPro" id="IPR014016">
    <property type="entry name" value="UvrD-like_ATP-bd"/>
</dbReference>
<feature type="domain" description="UvrD-like helicase ATP-binding" evidence="7">
    <location>
        <begin position="181"/>
        <end position="519"/>
    </location>
</feature>
<keyword evidence="2 5" id="KW-0378">Hydrolase</keyword>
<dbReference type="InterPro" id="IPR000212">
    <property type="entry name" value="DNA_helicase_UvrD/REP"/>
</dbReference>
<evidence type="ECO:0000256" key="1">
    <source>
        <dbReference type="ARBA" id="ARBA00022741"/>
    </source>
</evidence>
<evidence type="ECO:0000256" key="3">
    <source>
        <dbReference type="ARBA" id="ARBA00022806"/>
    </source>
</evidence>
<organism evidence="8 9">
    <name type="scientific">Micromonospora viridifaciens</name>
    <dbReference type="NCBI Taxonomy" id="1881"/>
    <lineage>
        <taxon>Bacteria</taxon>
        <taxon>Bacillati</taxon>
        <taxon>Actinomycetota</taxon>
        <taxon>Actinomycetes</taxon>
        <taxon>Micromonosporales</taxon>
        <taxon>Micromonosporaceae</taxon>
        <taxon>Micromonospora</taxon>
    </lineage>
</organism>
<evidence type="ECO:0000313" key="8">
    <source>
        <dbReference type="EMBL" id="SCF16296.1"/>
    </source>
</evidence>
<gene>
    <name evidence="8" type="ORF">GA0074695_3900</name>
</gene>
<dbReference type="AlphaFoldDB" id="A0A1C4Y6P2"/>
<evidence type="ECO:0000259" key="7">
    <source>
        <dbReference type="PROSITE" id="PS51198"/>
    </source>
</evidence>
<evidence type="ECO:0000256" key="5">
    <source>
        <dbReference type="PROSITE-ProRule" id="PRU00560"/>
    </source>
</evidence>
<proteinExistence type="predicted"/>
<dbReference type="GO" id="GO:0043138">
    <property type="term" value="F:3'-5' DNA helicase activity"/>
    <property type="evidence" value="ECO:0007669"/>
    <property type="project" value="TreeGrafter"/>
</dbReference>
<dbReference type="GO" id="GO:0016787">
    <property type="term" value="F:hydrolase activity"/>
    <property type="evidence" value="ECO:0007669"/>
    <property type="project" value="UniProtKB-UniRule"/>
</dbReference>
<keyword evidence="4 5" id="KW-0067">ATP-binding</keyword>
<reference evidence="9" key="1">
    <citation type="submission" date="2016-06" db="EMBL/GenBank/DDBJ databases">
        <authorList>
            <person name="Varghese N."/>
            <person name="Submissions Spin"/>
        </authorList>
    </citation>
    <scope>NUCLEOTIDE SEQUENCE [LARGE SCALE GENOMIC DNA]</scope>
    <source>
        <strain evidence="9">DSM 43909</strain>
    </source>
</reference>
<sequence length="750" mass="82221">MVAESVEEVPDAAELAREQLYFDNAWLHREEMRGTASSIPRAAANSGAAAHMRRYAQARLEQLGSSDDQVAFGRIDDESGEPLYIGRHTIFDDQSEVLVVNWQAKAAIPYYEASYTDPLGLTRKRSFQCTGNTIDSFSDLVFAQLAAAVESLETPPVELSDALLRDLEQVRTGEMREIVETIQAAQFELIRADADQVLVIQGGPGTGKTAVALHRVSWLLYNEHERLTPEQVLVVGPSPTFTRYIRSVLPSLGDANVDQRDIGKLAPAVKADRVEPVDLTRLKGQARMAGLLARGLDQRIGVPDSGNALQVQVNKRAVTLDRDTVTRVVEQVRAMNGSYNERRQILRERLLAVIRDEIRGGFGSARQSQPEGLLDRLWPPLTAASFLRELFGSGARLIAAAGDEFTAAEVAMLQRRPTDRISEERWSHADVALLDEADALINGAPARYGHIVVDEAQDLSPMQLRSIARRSATGSMTIVGDIAQSTGLWSRDSWDEVLEHLPATLPHQIRDLRFGYRVPRQVFELAARLLPQAAPFVEPPQVVRDGPAPEVHRTEIDERAERVVEVATRHAGKGRFVGIVCPDACRKAILQRLDADEVKWSDGRDGQLGQSINLTSPTEAKGLEFDAVIVVEPEEIVSGDPRGHRMLYVALTRTTTHLDIVYSGKLVAGLFGDDDGGDTGEEQPSAPPAVTVPAQTRTGGSNPLSEMVTEMLAKEVAGQIRDACPEKLWSPVLTRVAELLGHPPTAPEAR</sequence>
<protein>
    <submittedName>
        <fullName evidence="8">DNA helicase IV</fullName>
    </submittedName>
</protein>
<dbReference type="Gene3D" id="3.40.50.300">
    <property type="entry name" value="P-loop containing nucleotide triphosphate hydrolases"/>
    <property type="match status" value="2"/>
</dbReference>
<feature type="binding site" evidence="5">
    <location>
        <begin position="202"/>
        <end position="209"/>
    </location>
    <ligand>
        <name>ATP</name>
        <dbReference type="ChEBI" id="CHEBI:30616"/>
    </ligand>
</feature>
<dbReference type="Proteomes" id="UP000198242">
    <property type="component" value="Chromosome I"/>
</dbReference>
<evidence type="ECO:0000313" key="9">
    <source>
        <dbReference type="Proteomes" id="UP000198242"/>
    </source>
</evidence>
<evidence type="ECO:0000256" key="2">
    <source>
        <dbReference type="ARBA" id="ARBA00022801"/>
    </source>
</evidence>
<keyword evidence="9" id="KW-1185">Reference proteome</keyword>
<dbReference type="PANTHER" id="PTHR11070">
    <property type="entry name" value="UVRD / RECB / PCRA DNA HELICASE FAMILY MEMBER"/>
    <property type="match status" value="1"/>
</dbReference>
<dbReference type="InterPro" id="IPR027417">
    <property type="entry name" value="P-loop_NTPase"/>
</dbReference>
<dbReference type="InterPro" id="IPR027785">
    <property type="entry name" value="UvrD-like_helicase_C"/>
</dbReference>
<dbReference type="OrthoDB" id="3400185at2"/>
<feature type="region of interest" description="Disordered" evidence="6">
    <location>
        <begin position="673"/>
        <end position="702"/>
    </location>
</feature>
<evidence type="ECO:0000256" key="6">
    <source>
        <dbReference type="SAM" id="MobiDB-lite"/>
    </source>
</evidence>
<feature type="compositionally biased region" description="Polar residues" evidence="6">
    <location>
        <begin position="693"/>
        <end position="702"/>
    </location>
</feature>